<gene>
    <name evidence="3" type="ORF">OEA66_00650</name>
</gene>
<name>A0ABT3XYB1_9FLAO</name>
<feature type="domain" description="Peptidase S9 prolyl oligopeptidase catalytic" evidence="2">
    <location>
        <begin position="660"/>
        <end position="830"/>
    </location>
</feature>
<proteinExistence type="predicted"/>
<dbReference type="RefSeq" id="WP_267280063.1">
    <property type="nucleotide sequence ID" value="NZ_JAOVZV010000001.1"/>
</dbReference>
<dbReference type="Proteomes" id="UP001070176">
    <property type="component" value="Unassembled WGS sequence"/>
</dbReference>
<dbReference type="PANTHER" id="PTHR42776">
    <property type="entry name" value="SERINE PEPTIDASE S9 FAMILY MEMBER"/>
    <property type="match status" value="1"/>
</dbReference>
<keyword evidence="1" id="KW-0378">Hydrolase</keyword>
<reference evidence="3" key="1">
    <citation type="submission" date="2022-10" db="EMBL/GenBank/DDBJ databases">
        <title>Chryseobacterium sp. nov., a novel bacterial species.</title>
        <authorList>
            <person name="Cao Y."/>
        </authorList>
    </citation>
    <scope>NUCLEOTIDE SEQUENCE</scope>
    <source>
        <strain evidence="3">KC 927</strain>
    </source>
</reference>
<evidence type="ECO:0000259" key="2">
    <source>
        <dbReference type="Pfam" id="PF00326"/>
    </source>
</evidence>
<dbReference type="PANTHER" id="PTHR42776:SF4">
    <property type="entry name" value="ACYLAMINO-ACID-RELEASING ENZYME"/>
    <property type="match status" value="1"/>
</dbReference>
<dbReference type="Gene3D" id="3.40.50.1820">
    <property type="entry name" value="alpha/beta hydrolase"/>
    <property type="match status" value="1"/>
</dbReference>
<keyword evidence="4" id="KW-1185">Reference proteome</keyword>
<evidence type="ECO:0000313" key="4">
    <source>
        <dbReference type="Proteomes" id="UP001070176"/>
    </source>
</evidence>
<dbReference type="InterPro" id="IPR001375">
    <property type="entry name" value="Peptidase_S9_cat"/>
</dbReference>
<dbReference type="Pfam" id="PF00326">
    <property type="entry name" value="Peptidase_S9"/>
    <property type="match status" value="1"/>
</dbReference>
<sequence>MILYFTGNCYGKSFFIKDSTKTVADSMKETKNIVDSYKDKLYTLGGLSISEDGRWSAVTQLYANGKDSLLIFDSRQKNPVMKLSGLSSPISFLPDNFLYATVKGKVLFIDLITKSRKELDNVKQSGILKGSKEVYVLDNNKKVSVYTSKGILSRQFQGIERLVSDKEKILIGISELKEIKSELEDKSSVSIKTTVLTDLSGKVPAELYGNKNMLDKIQLSENNSYLLLTEKRVDEKDVRIMAINLKTRKKRSFSIGEATSFLKFEVYELDHGKSLWIDVWKKEMPEKTIPDIWYGYDGDLKAKHNGYATLHDYYLWQHQEEEPILVNDKKFPVMVPVQNTEYVLAFNPRVNFKYRTRVPLPTYYLYHLKDKTYKTIFHHSLETIISDDGSIMVSYDSEEKQWILYEVKLGIQHSIGGYDLKRPVFEDSGDHIIFESNKGLWQYTIGKKELSVIQETEEKKVSILSSDQKTFNAEYHISGRTFSKNENLLLTMKDEKNQTLYALYKKGMIFSFSVQTPNRITAAQMTKNNEQLYTIEENYNMPPRLYQTQIKKSNKKLIYADLDADRESSAIRQEIIKYKNSEGIELKGLLYYPIQFKGNQQYPMIVHIYQVRSNDSNVYTYRGDDVGFDLRALLKKGYFVYLPDIVYGEKGAGRSALDCVHAAIDALTDHSAINRQKIGLTGHSMGGYETNFIATHSHRFAAYISGSAHSDLVRNYFSYNYNTHIPQIWRIETGQYEMGVSFAEDKERYFNNSPIHYVDQVSAPILLWTGKKDENVQWDQTMEFFMGLKRFDKQVIALFYESGDHTFYETPDNNKDITKRSLEWWDYFLKDVDDIPWINQQIKKDAF</sequence>
<organism evidence="3 4">
    <name type="scientific">Chryseobacterium luquanense</name>
    <dbReference type="NCBI Taxonomy" id="2983766"/>
    <lineage>
        <taxon>Bacteria</taxon>
        <taxon>Pseudomonadati</taxon>
        <taxon>Bacteroidota</taxon>
        <taxon>Flavobacteriia</taxon>
        <taxon>Flavobacteriales</taxon>
        <taxon>Weeksellaceae</taxon>
        <taxon>Chryseobacterium group</taxon>
        <taxon>Chryseobacterium</taxon>
    </lineage>
</organism>
<dbReference type="SUPFAM" id="SSF82171">
    <property type="entry name" value="DPP6 N-terminal domain-like"/>
    <property type="match status" value="1"/>
</dbReference>
<comment type="caution">
    <text evidence="3">The sequence shown here is derived from an EMBL/GenBank/DDBJ whole genome shotgun (WGS) entry which is preliminary data.</text>
</comment>
<dbReference type="SUPFAM" id="SSF53474">
    <property type="entry name" value="alpha/beta-Hydrolases"/>
    <property type="match status" value="1"/>
</dbReference>
<dbReference type="EMBL" id="JAOVZV010000001">
    <property type="protein sequence ID" value="MCX8530853.1"/>
    <property type="molecule type" value="Genomic_DNA"/>
</dbReference>
<accession>A0ABT3XYB1</accession>
<protein>
    <submittedName>
        <fullName evidence="3">Prolyl oligopeptidase family serine peptidase</fullName>
    </submittedName>
</protein>
<evidence type="ECO:0000256" key="1">
    <source>
        <dbReference type="ARBA" id="ARBA00022801"/>
    </source>
</evidence>
<evidence type="ECO:0000313" key="3">
    <source>
        <dbReference type="EMBL" id="MCX8530853.1"/>
    </source>
</evidence>
<dbReference type="InterPro" id="IPR029058">
    <property type="entry name" value="AB_hydrolase_fold"/>
</dbReference>